<proteinExistence type="predicted"/>
<dbReference type="AlphaFoldDB" id="A0AAP2DAG7"/>
<comment type="caution">
    <text evidence="1">The sequence shown here is derived from an EMBL/GenBank/DDBJ whole genome shotgun (WGS) entry which is preliminary data.</text>
</comment>
<dbReference type="Proteomes" id="UP001319180">
    <property type="component" value="Unassembled WGS sequence"/>
</dbReference>
<gene>
    <name evidence="1" type="ORF">KK078_17010</name>
</gene>
<dbReference type="RefSeq" id="WP_254091500.1">
    <property type="nucleotide sequence ID" value="NZ_JAHESC010000024.1"/>
</dbReference>
<protein>
    <submittedName>
        <fullName evidence="1">Uncharacterized protein</fullName>
    </submittedName>
</protein>
<sequence>MPYFIRIFGRTDVKISTSTIEETLIDANLPVVINIESRSGDDWKSINIGTRNGDDIVVIDKTTVIDDLGRSELEEFKQEIQNCNPKSAVRWITEFFSHVEVIYALQILDFSDQTTGWDVVTRIKTILWQMTEGIIQADYEGFTNEDGYHILWQFSADVTGDWYMAVLDPSNRWIRFKMDLGNDAHRAAFNKGQVPQGVETITDFL</sequence>
<accession>A0AAP2DAG7</accession>
<name>A0AAP2DAG7_9BACT</name>
<organism evidence="1 2">
    <name type="scientific">Dawidia soli</name>
    <dbReference type="NCBI Taxonomy" id="2782352"/>
    <lineage>
        <taxon>Bacteria</taxon>
        <taxon>Pseudomonadati</taxon>
        <taxon>Bacteroidota</taxon>
        <taxon>Cytophagia</taxon>
        <taxon>Cytophagales</taxon>
        <taxon>Chryseotaleaceae</taxon>
        <taxon>Dawidia</taxon>
    </lineage>
</organism>
<dbReference type="EMBL" id="JAHESC010000024">
    <property type="protein sequence ID" value="MBT1688274.1"/>
    <property type="molecule type" value="Genomic_DNA"/>
</dbReference>
<evidence type="ECO:0000313" key="2">
    <source>
        <dbReference type="Proteomes" id="UP001319180"/>
    </source>
</evidence>
<reference evidence="1 2" key="1">
    <citation type="submission" date="2021-05" db="EMBL/GenBank/DDBJ databases">
        <title>A Polyphasic approach of four new species of the genus Ohtaekwangia: Ohtaekwangia histidinii sp. nov., Ohtaekwangia cretensis sp. nov., Ohtaekwangia indiensis sp. nov., Ohtaekwangia reichenbachii sp. nov. from diverse environment.</title>
        <authorList>
            <person name="Octaviana S."/>
        </authorList>
    </citation>
    <scope>NUCLEOTIDE SEQUENCE [LARGE SCALE GENOMIC DNA]</scope>
    <source>
        <strain evidence="1 2">PWU37</strain>
    </source>
</reference>
<keyword evidence="2" id="KW-1185">Reference proteome</keyword>
<evidence type="ECO:0000313" key="1">
    <source>
        <dbReference type="EMBL" id="MBT1688274.1"/>
    </source>
</evidence>